<feature type="signal peptide" evidence="1">
    <location>
        <begin position="1"/>
        <end position="24"/>
    </location>
</feature>
<dbReference type="EMBL" id="JAYMYQ010000008">
    <property type="protein sequence ID" value="KAK7315279.1"/>
    <property type="molecule type" value="Genomic_DNA"/>
</dbReference>
<keyword evidence="5" id="KW-1185">Reference proteome</keyword>
<comment type="caution">
    <text evidence="4">The sequence shown here is derived from an EMBL/GenBank/DDBJ whole genome shotgun (WGS) entry which is preliminary data.</text>
</comment>
<dbReference type="InterPro" id="IPR006501">
    <property type="entry name" value="Pectinesterase_inhib_dom"/>
</dbReference>
<evidence type="ECO:0000313" key="3">
    <source>
        <dbReference type="EMBL" id="KAK7315276.1"/>
    </source>
</evidence>
<organism evidence="4 5">
    <name type="scientific">Canavalia gladiata</name>
    <name type="common">Sword bean</name>
    <name type="synonym">Dolichos gladiatus</name>
    <dbReference type="NCBI Taxonomy" id="3824"/>
    <lineage>
        <taxon>Eukaryota</taxon>
        <taxon>Viridiplantae</taxon>
        <taxon>Streptophyta</taxon>
        <taxon>Embryophyta</taxon>
        <taxon>Tracheophyta</taxon>
        <taxon>Spermatophyta</taxon>
        <taxon>Magnoliopsida</taxon>
        <taxon>eudicotyledons</taxon>
        <taxon>Gunneridae</taxon>
        <taxon>Pentapetalae</taxon>
        <taxon>rosids</taxon>
        <taxon>fabids</taxon>
        <taxon>Fabales</taxon>
        <taxon>Fabaceae</taxon>
        <taxon>Papilionoideae</taxon>
        <taxon>50 kb inversion clade</taxon>
        <taxon>NPAAA clade</taxon>
        <taxon>indigoferoid/millettioid clade</taxon>
        <taxon>Phaseoleae</taxon>
        <taxon>Canavalia</taxon>
    </lineage>
</organism>
<gene>
    <name evidence="3" type="ORF">VNO77_33815</name>
    <name evidence="4" type="ORF">VNO77_33818</name>
</gene>
<dbReference type="SUPFAM" id="SSF101148">
    <property type="entry name" value="Plant invertase/pectin methylesterase inhibitor"/>
    <property type="match status" value="1"/>
</dbReference>
<sequence>MARLACCLVLISLCLSIVLEPSLALVEDLSNDSSTLHLAPEATPVASAAPPKHALVKKLCHETRKPRLCAKIVQGDKETLKTMNPITMAKASIDLATTMASRVGAHMSNQLKTNQVKEVSRGFVEACSLSYENAVEELNLAYINFENNPEKAISSLNKVDQKIVFCADSLKLTSQKEVSSIVETNKVILGLVQVAENVSKSQEH</sequence>
<evidence type="ECO:0000256" key="1">
    <source>
        <dbReference type="SAM" id="SignalP"/>
    </source>
</evidence>
<protein>
    <recommendedName>
        <fullName evidence="2">Pectinesterase inhibitor domain-containing protein</fullName>
    </recommendedName>
</protein>
<dbReference type="SMART" id="SM00856">
    <property type="entry name" value="PMEI"/>
    <property type="match status" value="1"/>
</dbReference>
<dbReference type="Gene3D" id="1.20.140.40">
    <property type="entry name" value="Invertase/pectin methylesterase inhibitor family protein"/>
    <property type="match status" value="1"/>
</dbReference>
<reference evidence="4 5" key="1">
    <citation type="submission" date="2024-01" db="EMBL/GenBank/DDBJ databases">
        <title>The genomes of 5 underutilized Papilionoideae crops provide insights into root nodulation and disease resistanc.</title>
        <authorList>
            <person name="Jiang F."/>
        </authorList>
    </citation>
    <scope>NUCLEOTIDE SEQUENCE [LARGE SCALE GENOMIC DNA]</scope>
    <source>
        <strain evidence="4">LVBAO_FW01</strain>
        <tissue evidence="4">Leaves</tissue>
    </source>
</reference>
<dbReference type="InterPro" id="IPR035513">
    <property type="entry name" value="Invertase/methylesterase_inhib"/>
</dbReference>
<feature type="chain" id="PRO_5044711267" description="Pectinesterase inhibitor domain-containing protein" evidence="1">
    <location>
        <begin position="25"/>
        <end position="204"/>
    </location>
</feature>
<name>A0AAN9KGE7_CANGL</name>
<evidence type="ECO:0000313" key="5">
    <source>
        <dbReference type="Proteomes" id="UP001367508"/>
    </source>
</evidence>
<evidence type="ECO:0000313" key="4">
    <source>
        <dbReference type="EMBL" id="KAK7315279.1"/>
    </source>
</evidence>
<feature type="domain" description="Pectinesterase inhibitor" evidence="2">
    <location>
        <begin position="51"/>
        <end position="191"/>
    </location>
</feature>
<evidence type="ECO:0000259" key="2">
    <source>
        <dbReference type="SMART" id="SM00856"/>
    </source>
</evidence>
<proteinExistence type="predicted"/>
<accession>A0AAN9KGE7</accession>
<dbReference type="PANTHER" id="PTHR31890">
    <property type="entry name" value="PLANT INVERTASE/PECTIN METHYLESTERASE INHIBITOR SUPERFAMILY PROTEIN"/>
    <property type="match status" value="1"/>
</dbReference>
<dbReference type="PANTHER" id="PTHR31890:SF9">
    <property type="entry name" value="PLANT INVERTASE_PECTIN METHYLESTERASE INHIBITOR SUPERFAMILY PROTEIN"/>
    <property type="match status" value="1"/>
</dbReference>
<dbReference type="Pfam" id="PF04043">
    <property type="entry name" value="PMEI"/>
    <property type="match status" value="1"/>
</dbReference>
<dbReference type="GO" id="GO:0004857">
    <property type="term" value="F:enzyme inhibitor activity"/>
    <property type="evidence" value="ECO:0007669"/>
    <property type="project" value="InterPro"/>
</dbReference>
<dbReference type="Proteomes" id="UP001367508">
    <property type="component" value="Unassembled WGS sequence"/>
</dbReference>
<dbReference type="AlphaFoldDB" id="A0AAN9KGE7"/>
<dbReference type="EMBL" id="JAYMYQ010000008">
    <property type="protein sequence ID" value="KAK7315276.1"/>
    <property type="molecule type" value="Genomic_DNA"/>
</dbReference>
<keyword evidence="1" id="KW-0732">Signal</keyword>
<dbReference type="NCBIfam" id="TIGR01614">
    <property type="entry name" value="PME_inhib"/>
    <property type="match status" value="1"/>
</dbReference>